<dbReference type="SUPFAM" id="SSF52317">
    <property type="entry name" value="Class I glutamine amidotransferase-like"/>
    <property type="match status" value="1"/>
</dbReference>
<sequence>MKQRDFSQLTLRVVDNGGQWTHREYRVIRDLGAEVKIVPNTASFSDLSGADGIVLSGGSPSVGLEPERMGNSADFVDSFKGPMLGICVGHHFIAQHFGGVVGRGNSAEYGRAELEIISDGPLFEDMPRRFTVWESHRDEVKRVPPGFDILARTEDCEIEAMMSRTRPIFSVQFHPEVEDTEYGRHIFINFLEEVSEWKSRKKQ</sequence>
<dbReference type="AlphaFoldDB" id="A0A8J8CE86"/>
<keyword evidence="5" id="KW-0658">Purine biosynthesis</keyword>
<reference evidence="9" key="1">
    <citation type="submission" date="2021-04" db="EMBL/GenBank/DDBJ databases">
        <title>Genomic insights into ecological role and evolution of a novel Thermoplasmata order Candidatus Sysuiplasmatales.</title>
        <authorList>
            <person name="Yuan Y."/>
        </authorList>
    </citation>
    <scope>NUCLEOTIDE SEQUENCE</scope>
    <source>
        <strain evidence="10">TUT19-bin139</strain>
        <strain evidence="9">YP2-bin.285</strain>
    </source>
</reference>
<dbReference type="NCBIfam" id="TIGR00888">
    <property type="entry name" value="guaA_Nterm"/>
    <property type="match status" value="1"/>
</dbReference>
<accession>A0A8J8CE86</accession>
<dbReference type="EMBL" id="JAHEAC010000066">
    <property type="protein sequence ID" value="MBX8644482.1"/>
    <property type="molecule type" value="Genomic_DNA"/>
</dbReference>
<keyword evidence="3" id="KW-0547">Nucleotide-binding</keyword>
<evidence type="ECO:0000256" key="4">
    <source>
        <dbReference type="ARBA" id="ARBA00022749"/>
    </source>
</evidence>
<dbReference type="GO" id="GO:0003921">
    <property type="term" value="F:GMP synthase activity"/>
    <property type="evidence" value="ECO:0007669"/>
    <property type="project" value="TreeGrafter"/>
</dbReference>
<evidence type="ECO:0000256" key="6">
    <source>
        <dbReference type="ARBA" id="ARBA00022840"/>
    </source>
</evidence>
<dbReference type="Proteomes" id="UP000716004">
    <property type="component" value="Unassembled WGS sequence"/>
</dbReference>
<dbReference type="FunFam" id="3.40.50.880:FF:000047">
    <property type="entry name" value="GMP synthase [glutamine-hydrolyzing] subunit A"/>
    <property type="match status" value="1"/>
</dbReference>
<evidence type="ECO:0000313" key="10">
    <source>
        <dbReference type="EMBL" id="MBX8644482.1"/>
    </source>
</evidence>
<evidence type="ECO:0000256" key="1">
    <source>
        <dbReference type="ARBA" id="ARBA00002332"/>
    </source>
</evidence>
<evidence type="ECO:0000256" key="2">
    <source>
        <dbReference type="ARBA" id="ARBA00022598"/>
    </source>
</evidence>
<proteinExistence type="predicted"/>
<evidence type="ECO:0000256" key="3">
    <source>
        <dbReference type="ARBA" id="ARBA00022741"/>
    </source>
</evidence>
<dbReference type="InterPro" id="IPR029062">
    <property type="entry name" value="Class_I_gatase-like"/>
</dbReference>
<dbReference type="PROSITE" id="PS51273">
    <property type="entry name" value="GATASE_TYPE_1"/>
    <property type="match status" value="1"/>
</dbReference>
<gene>
    <name evidence="9" type="ORF">J9259_05390</name>
    <name evidence="10" type="ORF">KIY12_07160</name>
</gene>
<evidence type="ECO:0000256" key="5">
    <source>
        <dbReference type="ARBA" id="ARBA00022755"/>
    </source>
</evidence>
<keyword evidence="6" id="KW-0067">ATP-binding</keyword>
<evidence type="ECO:0000259" key="8">
    <source>
        <dbReference type="Pfam" id="PF00117"/>
    </source>
</evidence>
<name>A0A8J8CE86_9ARCH</name>
<dbReference type="Proteomes" id="UP000750197">
    <property type="component" value="Unassembled WGS sequence"/>
</dbReference>
<keyword evidence="4" id="KW-0332">GMP biosynthesis</keyword>
<dbReference type="PRINTS" id="PR00097">
    <property type="entry name" value="ANTSNTHASEII"/>
</dbReference>
<dbReference type="GO" id="GO:0005829">
    <property type="term" value="C:cytosol"/>
    <property type="evidence" value="ECO:0007669"/>
    <property type="project" value="TreeGrafter"/>
</dbReference>
<comment type="caution">
    <text evidence="9">The sequence shown here is derived from an EMBL/GenBank/DDBJ whole genome shotgun (WGS) entry which is preliminary data.</text>
</comment>
<evidence type="ECO:0000313" key="11">
    <source>
        <dbReference type="Proteomes" id="UP000716004"/>
    </source>
</evidence>
<dbReference type="PRINTS" id="PR00096">
    <property type="entry name" value="GATASE"/>
</dbReference>
<dbReference type="PANTHER" id="PTHR11922">
    <property type="entry name" value="GMP SYNTHASE-RELATED"/>
    <property type="match status" value="1"/>
</dbReference>
<dbReference type="EMBL" id="JAGVSJ010000011">
    <property type="protein sequence ID" value="MBX8631935.1"/>
    <property type="molecule type" value="Genomic_DNA"/>
</dbReference>
<keyword evidence="7" id="KW-0315">Glutamine amidotransferase</keyword>
<dbReference type="Pfam" id="PF00117">
    <property type="entry name" value="GATase"/>
    <property type="match status" value="1"/>
</dbReference>
<dbReference type="EC" id="6.3.5.2" evidence="9"/>
<organism evidence="9 11">
    <name type="scientific">Candidatus Sysuiplasma superficiale</name>
    <dbReference type="NCBI Taxonomy" id="2823368"/>
    <lineage>
        <taxon>Archaea</taxon>
        <taxon>Methanobacteriati</taxon>
        <taxon>Thermoplasmatota</taxon>
        <taxon>Thermoplasmata</taxon>
        <taxon>Candidatus Sysuiplasmatales</taxon>
        <taxon>Candidatus Sysuiplasmataceae</taxon>
        <taxon>Candidatus Sysuiplasma</taxon>
    </lineage>
</organism>
<dbReference type="CDD" id="cd01742">
    <property type="entry name" value="GATase1_GMP_Synthase"/>
    <property type="match status" value="1"/>
</dbReference>
<dbReference type="InterPro" id="IPR004739">
    <property type="entry name" value="GMP_synth_GATase"/>
</dbReference>
<evidence type="ECO:0000313" key="9">
    <source>
        <dbReference type="EMBL" id="MBX8631935.1"/>
    </source>
</evidence>
<protein>
    <submittedName>
        <fullName evidence="9">GMP synthase subunit A</fullName>
        <ecNumber evidence="9">6.3.5.2</ecNumber>
    </submittedName>
</protein>
<dbReference type="Gene3D" id="3.40.50.880">
    <property type="match status" value="1"/>
</dbReference>
<dbReference type="InterPro" id="IPR017926">
    <property type="entry name" value="GATASE"/>
</dbReference>
<dbReference type="NCBIfam" id="NF001975">
    <property type="entry name" value="PRK00758.1"/>
    <property type="match status" value="1"/>
</dbReference>
<feature type="domain" description="Glutamine amidotransferase" evidence="8">
    <location>
        <begin position="13"/>
        <end position="193"/>
    </location>
</feature>
<comment type="function">
    <text evidence="1">Catalyzes the synthesis of GMP from XMP.</text>
</comment>
<keyword evidence="2 9" id="KW-0436">Ligase</keyword>
<evidence type="ECO:0000256" key="7">
    <source>
        <dbReference type="ARBA" id="ARBA00022962"/>
    </source>
</evidence>
<dbReference type="GO" id="GO:0005524">
    <property type="term" value="F:ATP binding"/>
    <property type="evidence" value="ECO:0007669"/>
    <property type="project" value="UniProtKB-KW"/>
</dbReference>
<dbReference type="PANTHER" id="PTHR11922:SF2">
    <property type="entry name" value="GMP SYNTHASE [GLUTAMINE-HYDROLYZING]"/>
    <property type="match status" value="1"/>
</dbReference>